<feature type="compositionally biased region" description="Low complexity" evidence="7">
    <location>
        <begin position="76"/>
        <end position="87"/>
    </location>
</feature>
<keyword evidence="6" id="KW-0479">Metal-binding</keyword>
<evidence type="ECO:0000256" key="8">
    <source>
        <dbReference type="SAM" id="Phobius"/>
    </source>
</evidence>
<feature type="transmembrane region" description="Helical" evidence="8">
    <location>
        <begin position="149"/>
        <end position="168"/>
    </location>
</feature>
<feature type="transmembrane region" description="Helical" evidence="8">
    <location>
        <begin position="219"/>
        <end position="238"/>
    </location>
</feature>
<organism evidence="9">
    <name type="scientific">Anopheles darlingi</name>
    <name type="common">Mosquito</name>
    <dbReference type="NCBI Taxonomy" id="43151"/>
    <lineage>
        <taxon>Eukaryota</taxon>
        <taxon>Metazoa</taxon>
        <taxon>Ecdysozoa</taxon>
        <taxon>Arthropoda</taxon>
        <taxon>Hexapoda</taxon>
        <taxon>Insecta</taxon>
        <taxon>Pterygota</taxon>
        <taxon>Neoptera</taxon>
        <taxon>Endopterygota</taxon>
        <taxon>Diptera</taxon>
        <taxon>Nematocera</taxon>
        <taxon>Culicoidea</taxon>
        <taxon>Culicidae</taxon>
        <taxon>Anophelinae</taxon>
        <taxon>Anopheles</taxon>
    </lineage>
</organism>
<reference evidence="9" key="1">
    <citation type="submission" date="2018-01" db="EMBL/GenBank/DDBJ databases">
        <title>An insight into the sialome of Amazonian anophelines.</title>
        <authorList>
            <person name="Ribeiro J.M."/>
            <person name="Scarpassa V."/>
            <person name="Calvo E."/>
        </authorList>
    </citation>
    <scope>NUCLEOTIDE SEQUENCE</scope>
</reference>
<evidence type="ECO:0000256" key="2">
    <source>
        <dbReference type="ARBA" id="ARBA00007018"/>
    </source>
</evidence>
<sequence>MNEIWKGELLLPAVPPECKDTHCYQRQPWYPVAATTVPTNIVREQQESLETGSPSKCGDGTPPNDGTSSTLELTPGSGNSTGSSTGSSGSGGCCGKKKGEGKRARIVCYEEAPEHLQFNPFIRTGYRTYLSMRLCLESVFWWTNETVNIWSHIFGLFVFVALAYNDLAMLQIQAGPSDKLIVGMLLVSFQVCMILSSVYHTFSCHSATSYDRLLTFDLFGIALSLLAIFMSGIYYAFWCNLPLRNFYMLTIGIIFAGAMVLQIPRLQVPSHVKMVAFVAWAAYGIVPTLHWYYVMGGAESTMVQLFIPRVLVMYALSGVAFLIYVAKIPERWYVGRFDCIGHSHNLWHIIVLAALYYWHNSGMKYVEFRMIHGCAAGVQMA</sequence>
<comment type="similarity">
    <text evidence="2">Belongs to the ADIPOR family.</text>
</comment>
<evidence type="ECO:0000256" key="5">
    <source>
        <dbReference type="ARBA" id="ARBA00023136"/>
    </source>
</evidence>
<feature type="transmembrane region" description="Helical" evidence="8">
    <location>
        <begin position="275"/>
        <end position="294"/>
    </location>
</feature>
<feature type="transmembrane region" description="Helical" evidence="8">
    <location>
        <begin position="245"/>
        <end position="263"/>
    </location>
</feature>
<accession>A0A2M4CW18</accession>
<dbReference type="PANTHER" id="PTHR20855:SF15">
    <property type="entry name" value="PROGESTIN AND ADIPOQ RECEPTOR FAMILY MEMBER 3"/>
    <property type="match status" value="1"/>
</dbReference>
<evidence type="ECO:0000256" key="4">
    <source>
        <dbReference type="ARBA" id="ARBA00022989"/>
    </source>
</evidence>
<dbReference type="Pfam" id="PF03006">
    <property type="entry name" value="HlyIII"/>
    <property type="match status" value="1"/>
</dbReference>
<feature type="transmembrane region" description="Helical" evidence="8">
    <location>
        <begin position="180"/>
        <end position="199"/>
    </location>
</feature>
<keyword evidence="4 8" id="KW-1133">Transmembrane helix</keyword>
<evidence type="ECO:0000256" key="6">
    <source>
        <dbReference type="PIRSR" id="PIRSR604254-1"/>
    </source>
</evidence>
<dbReference type="VEuPathDB" id="VectorBase:ADAC009719"/>
<evidence type="ECO:0000256" key="3">
    <source>
        <dbReference type="ARBA" id="ARBA00022692"/>
    </source>
</evidence>
<feature type="transmembrane region" description="Helical" evidence="8">
    <location>
        <begin position="306"/>
        <end position="326"/>
    </location>
</feature>
<keyword evidence="5 8" id="KW-0472">Membrane</keyword>
<protein>
    <submittedName>
        <fullName evidence="9">Putative progestin and adipoq receptor family member iii</fullName>
    </submittedName>
</protein>
<evidence type="ECO:0000313" key="9">
    <source>
        <dbReference type="EMBL" id="MBW69401.1"/>
    </source>
</evidence>
<dbReference type="EMBL" id="GGFL01005223">
    <property type="protein sequence ID" value="MBW69401.1"/>
    <property type="molecule type" value="Transcribed_RNA"/>
</dbReference>
<keyword evidence="6" id="KW-0862">Zinc</keyword>
<dbReference type="GO" id="GO:0046872">
    <property type="term" value="F:metal ion binding"/>
    <property type="evidence" value="ECO:0007669"/>
    <property type="project" value="UniProtKB-KW"/>
</dbReference>
<dbReference type="PANTHER" id="PTHR20855">
    <property type="entry name" value="ADIPOR/PROGESTIN RECEPTOR-RELATED"/>
    <property type="match status" value="1"/>
</dbReference>
<feature type="binding site" evidence="6">
    <location>
        <position position="344"/>
    </location>
    <ligand>
        <name>Zn(2+)</name>
        <dbReference type="ChEBI" id="CHEBI:29105"/>
    </ligand>
</feature>
<dbReference type="InterPro" id="IPR004254">
    <property type="entry name" value="AdipoR/HlyIII-related"/>
</dbReference>
<dbReference type="VEuPathDB" id="VectorBase:ADAR2_002753"/>
<feature type="binding site" evidence="6">
    <location>
        <position position="348"/>
    </location>
    <ligand>
        <name>Zn(2+)</name>
        <dbReference type="ChEBI" id="CHEBI:29105"/>
    </ligand>
</feature>
<dbReference type="GO" id="GO:0038023">
    <property type="term" value="F:signaling receptor activity"/>
    <property type="evidence" value="ECO:0007669"/>
    <property type="project" value="TreeGrafter"/>
</dbReference>
<dbReference type="GO" id="GO:0016020">
    <property type="term" value="C:membrane"/>
    <property type="evidence" value="ECO:0007669"/>
    <property type="project" value="UniProtKB-SubCell"/>
</dbReference>
<keyword evidence="9" id="KW-0675">Receptor</keyword>
<keyword evidence="3 8" id="KW-0812">Transmembrane</keyword>
<proteinExistence type="inferred from homology"/>
<evidence type="ECO:0000256" key="1">
    <source>
        <dbReference type="ARBA" id="ARBA00004141"/>
    </source>
</evidence>
<evidence type="ECO:0000256" key="7">
    <source>
        <dbReference type="SAM" id="MobiDB-lite"/>
    </source>
</evidence>
<name>A0A2M4CW18_ANODA</name>
<feature type="region of interest" description="Disordered" evidence="7">
    <location>
        <begin position="46"/>
        <end position="98"/>
    </location>
</feature>
<dbReference type="AlphaFoldDB" id="A0A2M4CW18"/>
<feature type="binding site" evidence="6">
    <location>
        <position position="200"/>
    </location>
    <ligand>
        <name>Zn(2+)</name>
        <dbReference type="ChEBI" id="CHEBI:29105"/>
    </ligand>
</feature>
<comment type="subcellular location">
    <subcellularLocation>
        <location evidence="1">Membrane</location>
        <topology evidence="1">Multi-pass membrane protein</topology>
    </subcellularLocation>
</comment>